<keyword evidence="7" id="KW-1185">Reference proteome</keyword>
<dbReference type="InterPro" id="IPR005119">
    <property type="entry name" value="LysR_subst-bd"/>
</dbReference>
<reference evidence="6 7" key="1">
    <citation type="submission" date="2020-10" db="EMBL/GenBank/DDBJ databases">
        <title>Genomic characterization of underground lake bacteria from Wind Cave National Park: Insight into the archetypical LuxI/LuxR and identification of LuxR solos.</title>
        <authorList>
            <person name="Wengert P.C."/>
            <person name="Savka M.A."/>
        </authorList>
    </citation>
    <scope>NUCLEOTIDE SEQUENCE [LARGE SCALE GENOMIC DNA]</scope>
    <source>
        <strain evidence="6 7">SD316</strain>
    </source>
</reference>
<dbReference type="Pfam" id="PF03466">
    <property type="entry name" value="LysR_substrate"/>
    <property type="match status" value="1"/>
</dbReference>
<dbReference type="SUPFAM" id="SSF53850">
    <property type="entry name" value="Periplasmic binding protein-like II"/>
    <property type="match status" value="1"/>
</dbReference>
<evidence type="ECO:0000313" key="7">
    <source>
        <dbReference type="Proteomes" id="UP000718278"/>
    </source>
</evidence>
<dbReference type="Pfam" id="PF00126">
    <property type="entry name" value="HTH_1"/>
    <property type="match status" value="1"/>
</dbReference>
<keyword evidence="3" id="KW-0238">DNA-binding</keyword>
<dbReference type="PRINTS" id="PR00039">
    <property type="entry name" value="HTHLYSR"/>
</dbReference>
<evidence type="ECO:0000259" key="5">
    <source>
        <dbReference type="PROSITE" id="PS50931"/>
    </source>
</evidence>
<sequence>MTERIPLYTLRFFEASARHSSFLKAANELHITPAAVAHQIKRLEASLGVELFDRLPRGVLLNDNGRQFLKSVQNALNDLEQSGREIRNRSHNSIVRIVALHGFIEKWLFPRLHRFRKLNPGIRIELRASEKPVNLNTTGEHIWISHSDGPTTMGYSELLFGTLMAPVCRPDLLDVNDPDRLHLLRHQTHLYDTFWDKDWATWFNAFGESPQSYGQDALGFDLYSMVVQAAVDGMGLAMGHDALVQKEIEDGKLVYPFEQFCPCPKHFYLNTKAGLKSDSVASVISWIREEAKLQNNE</sequence>
<dbReference type="InterPro" id="IPR000847">
    <property type="entry name" value="LysR_HTH_N"/>
</dbReference>
<proteinExistence type="inferred from homology"/>
<dbReference type="Gene3D" id="1.10.10.10">
    <property type="entry name" value="Winged helix-like DNA-binding domain superfamily/Winged helix DNA-binding domain"/>
    <property type="match status" value="1"/>
</dbReference>
<accession>A0ABS3K2M3</accession>
<dbReference type="PANTHER" id="PTHR30537">
    <property type="entry name" value="HTH-TYPE TRANSCRIPTIONAL REGULATOR"/>
    <property type="match status" value="1"/>
</dbReference>
<evidence type="ECO:0000256" key="3">
    <source>
        <dbReference type="ARBA" id="ARBA00023125"/>
    </source>
</evidence>
<dbReference type="PANTHER" id="PTHR30537:SF74">
    <property type="entry name" value="HTH-TYPE TRANSCRIPTIONAL REGULATOR TRPI"/>
    <property type="match status" value="1"/>
</dbReference>
<evidence type="ECO:0000256" key="2">
    <source>
        <dbReference type="ARBA" id="ARBA00023015"/>
    </source>
</evidence>
<dbReference type="InterPro" id="IPR036390">
    <property type="entry name" value="WH_DNA-bd_sf"/>
</dbReference>
<dbReference type="PROSITE" id="PS50931">
    <property type="entry name" value="HTH_LYSR"/>
    <property type="match status" value="1"/>
</dbReference>
<dbReference type="Proteomes" id="UP000718278">
    <property type="component" value="Unassembled WGS sequence"/>
</dbReference>
<comment type="similarity">
    <text evidence="1">Belongs to the LysR transcriptional regulatory family.</text>
</comment>
<dbReference type="SUPFAM" id="SSF46785">
    <property type="entry name" value="Winged helix' DNA-binding domain"/>
    <property type="match status" value="1"/>
</dbReference>
<dbReference type="Gene3D" id="3.40.190.10">
    <property type="entry name" value="Periplasmic binding protein-like II"/>
    <property type="match status" value="2"/>
</dbReference>
<evidence type="ECO:0000256" key="4">
    <source>
        <dbReference type="ARBA" id="ARBA00023163"/>
    </source>
</evidence>
<gene>
    <name evidence="6" type="ORF">IPV26_15980</name>
</gene>
<feature type="domain" description="HTH lysR-type" evidence="5">
    <location>
        <begin position="5"/>
        <end position="62"/>
    </location>
</feature>
<evidence type="ECO:0000313" key="6">
    <source>
        <dbReference type="EMBL" id="MBO1041168.1"/>
    </source>
</evidence>
<evidence type="ECO:0000256" key="1">
    <source>
        <dbReference type="ARBA" id="ARBA00009437"/>
    </source>
</evidence>
<keyword evidence="2" id="KW-0805">Transcription regulation</keyword>
<dbReference type="InterPro" id="IPR036388">
    <property type="entry name" value="WH-like_DNA-bd_sf"/>
</dbReference>
<organism evidence="6 7">
    <name type="scientific">Brucella pituitosa</name>
    <dbReference type="NCBI Taxonomy" id="571256"/>
    <lineage>
        <taxon>Bacteria</taxon>
        <taxon>Pseudomonadati</taxon>
        <taxon>Pseudomonadota</taxon>
        <taxon>Alphaproteobacteria</taxon>
        <taxon>Hyphomicrobiales</taxon>
        <taxon>Brucellaceae</taxon>
        <taxon>Brucella/Ochrobactrum group</taxon>
        <taxon>Brucella</taxon>
    </lineage>
</organism>
<keyword evidence="4" id="KW-0804">Transcription</keyword>
<dbReference type="RefSeq" id="WP_207489499.1">
    <property type="nucleotide sequence ID" value="NZ_JADIJS010000003.1"/>
</dbReference>
<protein>
    <submittedName>
        <fullName evidence="6">LysR family transcriptional regulator</fullName>
    </submittedName>
</protein>
<dbReference type="EMBL" id="JADIJS010000003">
    <property type="protein sequence ID" value="MBO1041168.1"/>
    <property type="molecule type" value="Genomic_DNA"/>
</dbReference>
<comment type="caution">
    <text evidence="6">The sequence shown here is derived from an EMBL/GenBank/DDBJ whole genome shotgun (WGS) entry which is preliminary data.</text>
</comment>
<name>A0ABS3K2M3_9HYPH</name>
<dbReference type="InterPro" id="IPR058163">
    <property type="entry name" value="LysR-type_TF_proteobact-type"/>
</dbReference>